<protein>
    <submittedName>
        <fullName evidence="3">Uncharacterized protein</fullName>
    </submittedName>
</protein>
<feature type="coiled-coil region" evidence="1">
    <location>
        <begin position="279"/>
        <end position="337"/>
    </location>
</feature>
<sequence length="479" mass="53692">MASTTSTPNAAPTIIPPSFPIELPKSATSAVGTRTLKIEGFPGGFFRDRPASVRSFLATNFGTVIDIEVQEEAFEQLDVQPSVDSYLTVDSSLQKRPPPSPVRSPPRDERSVDSRGSADALSLFEHSTSRAPSRDDGLPSKFDSPPRQASRGSRGGSRRRRFRPRAARPLARLYVRFEKQRSFERAFEALAGGAILFRDVMVDIECAYDASGYFTERRIMARRLAHEKRVRRATLDARRAAERPRTPPKAVAKRHDMALSALRRTLDDTHDQDGDVPSERRAIRALEEAEALCRRMRRAKSADDGERGALMRATRACERLVEKVEAAKLRTVRLKERRRQFSLLLDVQSQLDALENCGKFAQLVREQAPDLRGCTVLVPTDDAFLGDDDAFEDDCWGVHVIDGPWKMGDMAVAGRVLGRHVDTRHGIRTRVQPDGRYAVWLDTDPSPPRRALVLEMDISCQHGTVLHVVDGILYPDFKR</sequence>
<evidence type="ECO:0000256" key="2">
    <source>
        <dbReference type="SAM" id="MobiDB-lite"/>
    </source>
</evidence>
<dbReference type="AlphaFoldDB" id="A0A8J2X3H5"/>
<dbReference type="Proteomes" id="UP000789595">
    <property type="component" value="Unassembled WGS sequence"/>
</dbReference>
<name>A0A8J2X3H5_9STRA</name>
<evidence type="ECO:0000256" key="1">
    <source>
        <dbReference type="SAM" id="Coils"/>
    </source>
</evidence>
<dbReference type="OrthoDB" id="204714at2759"/>
<keyword evidence="1" id="KW-0175">Coiled coil</keyword>
<organism evidence="3 4">
    <name type="scientific">Pelagomonas calceolata</name>
    <dbReference type="NCBI Taxonomy" id="35677"/>
    <lineage>
        <taxon>Eukaryota</taxon>
        <taxon>Sar</taxon>
        <taxon>Stramenopiles</taxon>
        <taxon>Ochrophyta</taxon>
        <taxon>Pelagophyceae</taxon>
        <taxon>Pelagomonadales</taxon>
        <taxon>Pelagomonadaceae</taxon>
        <taxon>Pelagomonas</taxon>
    </lineage>
</organism>
<dbReference type="SUPFAM" id="SSF82153">
    <property type="entry name" value="FAS1 domain"/>
    <property type="match status" value="1"/>
</dbReference>
<accession>A0A8J2X3H5</accession>
<gene>
    <name evidence="3" type="ORF">PECAL_4P01020</name>
</gene>
<evidence type="ECO:0000313" key="4">
    <source>
        <dbReference type="Proteomes" id="UP000789595"/>
    </source>
</evidence>
<proteinExistence type="predicted"/>
<feature type="region of interest" description="Disordered" evidence="2">
    <location>
        <begin position="89"/>
        <end position="163"/>
    </location>
</feature>
<dbReference type="Gene3D" id="2.30.180.10">
    <property type="entry name" value="FAS1 domain"/>
    <property type="match status" value="1"/>
</dbReference>
<evidence type="ECO:0000313" key="3">
    <source>
        <dbReference type="EMBL" id="CAH0372941.1"/>
    </source>
</evidence>
<reference evidence="3" key="1">
    <citation type="submission" date="2021-11" db="EMBL/GenBank/DDBJ databases">
        <authorList>
            <consortium name="Genoscope - CEA"/>
            <person name="William W."/>
        </authorList>
    </citation>
    <scope>NUCLEOTIDE SEQUENCE</scope>
</reference>
<dbReference type="EMBL" id="CAKKNE010000004">
    <property type="protein sequence ID" value="CAH0372941.1"/>
    <property type="molecule type" value="Genomic_DNA"/>
</dbReference>
<comment type="caution">
    <text evidence="3">The sequence shown here is derived from an EMBL/GenBank/DDBJ whole genome shotgun (WGS) entry which is preliminary data.</text>
</comment>
<dbReference type="InterPro" id="IPR036378">
    <property type="entry name" value="FAS1_dom_sf"/>
</dbReference>
<keyword evidence="4" id="KW-1185">Reference proteome</keyword>